<dbReference type="PROSITE" id="PS50222">
    <property type="entry name" value="EF_HAND_2"/>
    <property type="match status" value="1"/>
</dbReference>
<feature type="region of interest" description="Disordered" evidence="1">
    <location>
        <begin position="162"/>
        <end position="181"/>
    </location>
</feature>
<gene>
    <name evidence="4" type="ORF">ABVT11_12620</name>
</gene>
<organism evidence="4 5">
    <name type="scientific">Uliginosibacterium paludis</name>
    <dbReference type="NCBI Taxonomy" id="1615952"/>
    <lineage>
        <taxon>Bacteria</taxon>
        <taxon>Pseudomonadati</taxon>
        <taxon>Pseudomonadota</taxon>
        <taxon>Betaproteobacteria</taxon>
        <taxon>Rhodocyclales</taxon>
        <taxon>Zoogloeaceae</taxon>
        <taxon>Uliginosibacterium</taxon>
    </lineage>
</organism>
<evidence type="ECO:0000313" key="4">
    <source>
        <dbReference type="EMBL" id="MET1490672.1"/>
    </source>
</evidence>
<dbReference type="EMBL" id="JBEWLZ010000006">
    <property type="protein sequence ID" value="MET1490672.1"/>
    <property type="molecule type" value="Genomic_DNA"/>
</dbReference>
<dbReference type="RefSeq" id="WP_345927552.1">
    <property type="nucleotide sequence ID" value="NZ_JBDIVF010000004.1"/>
</dbReference>
<dbReference type="InterPro" id="IPR011992">
    <property type="entry name" value="EF-hand-dom_pair"/>
</dbReference>
<dbReference type="PANTHER" id="PTHR10827">
    <property type="entry name" value="RETICULOCALBIN"/>
    <property type="match status" value="1"/>
</dbReference>
<dbReference type="Proteomes" id="UP001548590">
    <property type="component" value="Unassembled WGS sequence"/>
</dbReference>
<evidence type="ECO:0000256" key="1">
    <source>
        <dbReference type="SAM" id="MobiDB-lite"/>
    </source>
</evidence>
<keyword evidence="5" id="KW-1185">Reference proteome</keyword>
<dbReference type="PROSITE" id="PS00018">
    <property type="entry name" value="EF_HAND_1"/>
    <property type="match status" value="1"/>
</dbReference>
<proteinExistence type="predicted"/>
<reference evidence="4 5" key="1">
    <citation type="submission" date="2024-07" db="EMBL/GenBank/DDBJ databases">
        <title>Uliginosibacterium paludis KCTC:42655.</title>
        <authorList>
            <person name="Kim M.K."/>
        </authorList>
    </citation>
    <scope>NUCLEOTIDE SEQUENCE [LARGE SCALE GENOMIC DNA]</scope>
    <source>
        <strain evidence="4 5">KCTC 42655</strain>
    </source>
</reference>
<feature type="signal peptide" evidence="2">
    <location>
        <begin position="1"/>
        <end position="25"/>
    </location>
</feature>
<comment type="caution">
    <text evidence="4">The sequence shown here is derived from an EMBL/GenBank/DDBJ whole genome shotgun (WGS) entry which is preliminary data.</text>
</comment>
<accession>A0ABV2CRY2</accession>
<dbReference type="PANTHER" id="PTHR10827:SF85">
    <property type="entry name" value="CALCIUM-BINDING PROTEIN"/>
    <property type="match status" value="1"/>
</dbReference>
<feature type="domain" description="EF-hand" evidence="3">
    <location>
        <begin position="63"/>
        <end position="98"/>
    </location>
</feature>
<protein>
    <submittedName>
        <fullName evidence="4">EF-hand domain-containing protein</fullName>
    </submittedName>
</protein>
<evidence type="ECO:0000313" key="5">
    <source>
        <dbReference type="Proteomes" id="UP001548590"/>
    </source>
</evidence>
<dbReference type="SUPFAM" id="SSF47473">
    <property type="entry name" value="EF-hand"/>
    <property type="match status" value="1"/>
</dbReference>
<dbReference type="CDD" id="cd00051">
    <property type="entry name" value="EFh"/>
    <property type="match status" value="1"/>
</dbReference>
<feature type="chain" id="PRO_5046907873" evidence="2">
    <location>
        <begin position="26"/>
        <end position="181"/>
    </location>
</feature>
<evidence type="ECO:0000259" key="3">
    <source>
        <dbReference type="PROSITE" id="PS50222"/>
    </source>
</evidence>
<dbReference type="SMART" id="SM00054">
    <property type="entry name" value="EFh"/>
    <property type="match status" value="2"/>
</dbReference>
<evidence type="ECO:0000256" key="2">
    <source>
        <dbReference type="SAM" id="SignalP"/>
    </source>
</evidence>
<dbReference type="InterPro" id="IPR002048">
    <property type="entry name" value="EF_hand_dom"/>
</dbReference>
<sequence length="181" mass="18580">MKTNLRTLTLPTLLMLALGSAAVLAQNTTPGTPGAPMQGRATERFKAADTDGDGMLSKEEAQRGMPRLAERFAALDTNQDGKISADEMQAMRNNMRGAGRPDGAGVGAGAAGGMRHAAMRGGGKAGAGCAMGAADSEGRVTRASVEKMGRPAALTRFDALDTDKDGVLSASEQAACPMQRK</sequence>
<dbReference type="InterPro" id="IPR018247">
    <property type="entry name" value="EF_Hand_1_Ca_BS"/>
</dbReference>
<dbReference type="Gene3D" id="1.10.238.10">
    <property type="entry name" value="EF-hand"/>
    <property type="match status" value="1"/>
</dbReference>
<name>A0ABV2CRY2_9RHOO</name>
<keyword evidence="2" id="KW-0732">Signal</keyword>
<dbReference type="Pfam" id="PF13202">
    <property type="entry name" value="EF-hand_5"/>
    <property type="match status" value="3"/>
</dbReference>